<reference evidence="1 2" key="1">
    <citation type="submission" date="2020-08" db="EMBL/GenBank/DDBJ databases">
        <title>Bridging the membrane lipid divide: bacteria of the FCB group superphylum have the potential to synthesize archaeal ether lipids.</title>
        <authorList>
            <person name="Villanueva L."/>
            <person name="Von Meijenfeldt F.A.B."/>
            <person name="Westbye A.B."/>
            <person name="Yadav S."/>
            <person name="Hopmans E.C."/>
            <person name="Dutilh B.E."/>
            <person name="Sinninghe Damste J.S."/>
        </authorList>
    </citation>
    <scope>NUCLEOTIDE SEQUENCE [LARGE SCALE GENOMIC DNA]</scope>
    <source>
        <strain evidence="1">NIOZ-UU47</strain>
    </source>
</reference>
<dbReference type="AlphaFoldDB" id="A0A8J6TEW0"/>
<protein>
    <submittedName>
        <fullName evidence="1">Uncharacterized protein</fullName>
    </submittedName>
</protein>
<name>A0A8J6TEW0_9BACT</name>
<proteinExistence type="predicted"/>
<evidence type="ECO:0000313" key="2">
    <source>
        <dbReference type="Proteomes" id="UP000614424"/>
    </source>
</evidence>
<gene>
    <name evidence="1" type="ORF">H8E41_03175</name>
</gene>
<sequence>MLISCLPTICLGQPMQMVAGCHCFKDRSFDPARKFAADEYILATSFNSMLASFFNISKRQIIMLRMQGGVDGADLTTSLYIGKQLDMDFQKILSLRSGGQGWLQIIDEVNVKKSDPALNAISSNPDVPAAAAAMLVSRYFSVPSEGVGKYRERGLSDKEIVLVLGLSARSGETADVLADLYSEKGKSWGEIASSLGITAGDVGAMIASLFQTATDSPKE</sequence>
<dbReference type="EMBL" id="JACNJZ010000059">
    <property type="protein sequence ID" value="MBC8316880.1"/>
    <property type="molecule type" value="Genomic_DNA"/>
</dbReference>
<comment type="caution">
    <text evidence="1">The sequence shown here is derived from an EMBL/GenBank/DDBJ whole genome shotgun (WGS) entry which is preliminary data.</text>
</comment>
<accession>A0A8J6TEW0</accession>
<organism evidence="1 2">
    <name type="scientific">Candidatus Desulfobia pelagia</name>
    <dbReference type="NCBI Taxonomy" id="2841692"/>
    <lineage>
        <taxon>Bacteria</taxon>
        <taxon>Pseudomonadati</taxon>
        <taxon>Thermodesulfobacteriota</taxon>
        <taxon>Desulfobulbia</taxon>
        <taxon>Desulfobulbales</taxon>
        <taxon>Desulfobulbaceae</taxon>
        <taxon>Candidatus Desulfobia</taxon>
    </lineage>
</organism>
<evidence type="ECO:0000313" key="1">
    <source>
        <dbReference type="EMBL" id="MBC8316880.1"/>
    </source>
</evidence>
<dbReference type="Proteomes" id="UP000614424">
    <property type="component" value="Unassembled WGS sequence"/>
</dbReference>